<protein>
    <recommendedName>
        <fullName evidence="4">DUF4244 domain-containing protein</fullName>
    </recommendedName>
</protein>
<keyword evidence="3" id="KW-1185">Reference proteome</keyword>
<name>A0A1I3QTH4_9BACL</name>
<dbReference type="RefSeq" id="WP_093229889.1">
    <property type="nucleotide sequence ID" value="NZ_FORR01000008.1"/>
</dbReference>
<reference evidence="2 3" key="1">
    <citation type="submission" date="2016-10" db="EMBL/GenBank/DDBJ databases">
        <authorList>
            <person name="de Groot N.N."/>
        </authorList>
    </citation>
    <scope>NUCLEOTIDE SEQUENCE [LARGE SCALE GENOMIC DNA]</scope>
    <source>
        <strain evidence="2 3">DSM 44778</strain>
    </source>
</reference>
<dbReference type="OrthoDB" id="2991710at2"/>
<keyword evidence="1" id="KW-0812">Transmembrane</keyword>
<proteinExistence type="predicted"/>
<evidence type="ECO:0000313" key="2">
    <source>
        <dbReference type="EMBL" id="SFJ36551.1"/>
    </source>
</evidence>
<dbReference type="Proteomes" id="UP000199545">
    <property type="component" value="Unassembled WGS sequence"/>
</dbReference>
<feature type="transmembrane region" description="Helical" evidence="1">
    <location>
        <begin position="21"/>
        <end position="42"/>
    </location>
</feature>
<keyword evidence="1" id="KW-0472">Membrane</keyword>
<evidence type="ECO:0008006" key="4">
    <source>
        <dbReference type="Google" id="ProtNLM"/>
    </source>
</evidence>
<sequence length="69" mass="7611">MWKKVFAGFKRILCRKKGSPTLEYVVIIAVGAAFASLLLWAFSGGERNAITTILREKVLEVISGTVVKK</sequence>
<accession>A0A1I3QTH4</accession>
<dbReference type="EMBL" id="FORR01000008">
    <property type="protein sequence ID" value="SFJ36551.1"/>
    <property type="molecule type" value="Genomic_DNA"/>
</dbReference>
<evidence type="ECO:0000313" key="3">
    <source>
        <dbReference type="Proteomes" id="UP000199545"/>
    </source>
</evidence>
<evidence type="ECO:0000256" key="1">
    <source>
        <dbReference type="SAM" id="Phobius"/>
    </source>
</evidence>
<gene>
    <name evidence="2" type="ORF">SAMN05421852_10866</name>
</gene>
<keyword evidence="1" id="KW-1133">Transmembrane helix</keyword>
<dbReference type="AlphaFoldDB" id="A0A1I3QTH4"/>
<dbReference type="STRING" id="46223.SAMN05421852_10866"/>
<organism evidence="2 3">
    <name type="scientific">Thermoflavimicrobium dichotomicum</name>
    <dbReference type="NCBI Taxonomy" id="46223"/>
    <lineage>
        <taxon>Bacteria</taxon>
        <taxon>Bacillati</taxon>
        <taxon>Bacillota</taxon>
        <taxon>Bacilli</taxon>
        <taxon>Bacillales</taxon>
        <taxon>Thermoactinomycetaceae</taxon>
        <taxon>Thermoflavimicrobium</taxon>
    </lineage>
</organism>